<dbReference type="InterPro" id="IPR037185">
    <property type="entry name" value="EmrE-like"/>
</dbReference>
<feature type="transmembrane region" description="Helical" evidence="2">
    <location>
        <begin position="476"/>
        <end position="494"/>
    </location>
</feature>
<dbReference type="EMBL" id="KI894035">
    <property type="protein sequence ID" value="OBR82314.1"/>
    <property type="molecule type" value="Genomic_DNA"/>
</dbReference>
<dbReference type="GeneID" id="28970772"/>
<accession>A0A1A5ZWY9</accession>
<feature type="transmembrane region" description="Helical" evidence="2">
    <location>
        <begin position="210"/>
        <end position="230"/>
    </location>
</feature>
<evidence type="ECO:0000313" key="4">
    <source>
        <dbReference type="EMBL" id="WWC65980.1"/>
    </source>
</evidence>
<feature type="transmembrane region" description="Helical" evidence="2">
    <location>
        <begin position="453"/>
        <end position="470"/>
    </location>
</feature>
<dbReference type="EMBL" id="CP144540">
    <property type="protein sequence ID" value="WWC65980.1"/>
    <property type="molecule type" value="Genomic_DNA"/>
</dbReference>
<keyword evidence="2" id="KW-1133">Transmembrane helix</keyword>
<reference evidence="4" key="2">
    <citation type="submission" date="2013-07" db="EMBL/GenBank/DDBJ databases">
        <authorList>
            <consortium name="The Broad Institute Genome Sequencing Platform"/>
            <person name="Cuomo C."/>
            <person name="Litvintseva A."/>
            <person name="Chen Y."/>
            <person name="Heitman J."/>
            <person name="Sun S."/>
            <person name="Springer D."/>
            <person name="Dromer F."/>
            <person name="Young S.K."/>
            <person name="Zeng Q."/>
            <person name="Gargeya S."/>
            <person name="Fitzgerald M."/>
            <person name="Abouelleil A."/>
            <person name="Alvarado L."/>
            <person name="Berlin A.M."/>
            <person name="Chapman S.B."/>
            <person name="Dewar J."/>
            <person name="Goldberg J."/>
            <person name="Griggs A."/>
            <person name="Gujja S."/>
            <person name="Hansen M."/>
            <person name="Howarth C."/>
            <person name="Imamovic A."/>
            <person name="Larimer J."/>
            <person name="McCowan C."/>
            <person name="Murphy C."/>
            <person name="Pearson M."/>
            <person name="Priest M."/>
            <person name="Roberts A."/>
            <person name="Saif S."/>
            <person name="Shea T."/>
            <person name="Sykes S."/>
            <person name="Wortman J."/>
            <person name="Nusbaum C."/>
            <person name="Birren B."/>
        </authorList>
    </citation>
    <scope>NUCLEOTIDE SEQUENCE</scope>
    <source>
        <strain evidence="4">CBS 10117</strain>
    </source>
</reference>
<feature type="transmembrane region" description="Helical" evidence="2">
    <location>
        <begin position="187"/>
        <end position="203"/>
    </location>
</feature>
<feature type="transmembrane region" description="Helical" evidence="2">
    <location>
        <begin position="381"/>
        <end position="400"/>
    </location>
</feature>
<evidence type="ECO:0000256" key="2">
    <source>
        <dbReference type="SAM" id="Phobius"/>
    </source>
</evidence>
<feature type="transmembrane region" description="Helical" evidence="2">
    <location>
        <begin position="420"/>
        <end position="446"/>
    </location>
</feature>
<dbReference type="KEGG" id="kdj:28970772"/>
<evidence type="ECO:0000313" key="5">
    <source>
        <dbReference type="Proteomes" id="UP000078595"/>
    </source>
</evidence>
<dbReference type="AlphaFoldDB" id="A0A1A5ZWY9"/>
<dbReference type="PANTHER" id="PTHR19346">
    <property type="entry name" value="SUGAR PHOSPHATE TRANSPORTER DOMAIN-CONTAINING PROTEIN"/>
    <property type="match status" value="1"/>
</dbReference>
<dbReference type="VEuPathDB" id="FungiDB:I303_07073"/>
<feature type="transmembrane region" description="Helical" evidence="2">
    <location>
        <begin position="73"/>
        <end position="91"/>
    </location>
</feature>
<dbReference type="Proteomes" id="UP000078595">
    <property type="component" value="Chromosome 11"/>
</dbReference>
<feature type="transmembrane region" description="Helical" evidence="2">
    <location>
        <begin position="242"/>
        <end position="262"/>
    </location>
</feature>
<keyword evidence="2" id="KW-0472">Membrane</keyword>
<name>A0A1A5ZWY9_9TREE</name>
<dbReference type="RefSeq" id="XP_018260156.1">
    <property type="nucleotide sequence ID" value="XM_018410347.1"/>
</dbReference>
<dbReference type="InterPro" id="IPR026505">
    <property type="entry name" value="Solute_c_fam_35_mem_F3/F4"/>
</dbReference>
<dbReference type="OrthoDB" id="10062838at2759"/>
<keyword evidence="2" id="KW-0812">Transmembrane</keyword>
<evidence type="ECO:0000256" key="1">
    <source>
        <dbReference type="SAM" id="MobiDB-lite"/>
    </source>
</evidence>
<protein>
    <recommendedName>
        <fullName evidence="6">EamA domain-containing protein</fullName>
    </recommendedName>
</protein>
<proteinExistence type="predicted"/>
<feature type="transmembrane region" description="Helical" evidence="2">
    <location>
        <begin position="158"/>
        <end position="175"/>
    </location>
</feature>
<feature type="region of interest" description="Disordered" evidence="1">
    <location>
        <begin position="281"/>
        <end position="357"/>
    </location>
</feature>
<evidence type="ECO:0008006" key="6">
    <source>
        <dbReference type="Google" id="ProtNLM"/>
    </source>
</evidence>
<feature type="compositionally biased region" description="Polar residues" evidence="1">
    <location>
        <begin position="315"/>
        <end position="335"/>
    </location>
</feature>
<gene>
    <name evidence="3" type="ORF">I303_07073</name>
    <name evidence="4" type="ORF">I303_108602</name>
</gene>
<feature type="transmembrane region" description="Helical" evidence="2">
    <location>
        <begin position="36"/>
        <end position="53"/>
    </location>
</feature>
<reference evidence="4" key="3">
    <citation type="submission" date="2024-02" db="EMBL/GenBank/DDBJ databases">
        <title>Comparative genomics of Cryptococcus and Kwoniella reveals pathogenesis evolution and contrasting modes of karyotype evolution via chromosome fusion or intercentromeric recombination.</title>
        <authorList>
            <person name="Coelho M.A."/>
            <person name="David-Palma M."/>
            <person name="Shea T."/>
            <person name="Bowers K."/>
            <person name="McGinley-Smith S."/>
            <person name="Mohammad A.W."/>
            <person name="Gnirke A."/>
            <person name="Yurkov A.M."/>
            <person name="Nowrousian M."/>
            <person name="Sun S."/>
            <person name="Cuomo C.A."/>
            <person name="Heitman J."/>
        </authorList>
    </citation>
    <scope>NUCLEOTIDE SEQUENCE</scope>
    <source>
        <strain evidence="4">CBS 10117</strain>
    </source>
</reference>
<sequence>MSGIQSYTHPRTPSQSHIHIPTISLPSASSKTGTSILLPASILIGIVFASAIQTEFTHNLLANIKYDKPYFTFYLTHSTFCLIFPIHLLILKLTTKRSVGSYMEGIKHILIDQLDISSISSISTSTSTFSSISNTSYVAPTLSGVPWKEIIPIWSKKIVYLTMILSIPSLSWYVAMRLSPPIDITSIYSTSAFATYFFSLLLLNQTLSKVTICSIVLAFVGVFVISLDGLTDAADGSKEEGLMGRFVGDSIMLFGAIILGLYEVIYKLALPEGHGGVTSSTLATGYSPLPTHTANNRMETETELEDESHLHENENGSAISQRSSHPYQGTDSTPTPIELTPPLSRTTSGAGLLPSTHLHQNQNQNRHSIQNGSIVDLPPALHANFITSCIGLATLLLLWPPIFLLDWSGYETFAWPAGEGVWTCLAAIFAGGTLYNAGLMVLIGIWGPTTSSVANLLTIGLVALVDSIWLGQIPDGQTLLGVGMICVGFGVLLWEGEG</sequence>
<dbReference type="STRING" id="1296121.A0A1A5ZWY9"/>
<keyword evidence="5" id="KW-1185">Reference proteome</keyword>
<reference evidence="3" key="1">
    <citation type="submission" date="2013-07" db="EMBL/GenBank/DDBJ databases">
        <title>The Genome Sequence of Cryptococcus dejecticola CBS10117.</title>
        <authorList>
            <consortium name="The Broad Institute Genome Sequencing Platform"/>
            <person name="Cuomo C."/>
            <person name="Litvintseva A."/>
            <person name="Chen Y."/>
            <person name="Heitman J."/>
            <person name="Sun S."/>
            <person name="Springer D."/>
            <person name="Dromer F."/>
            <person name="Young S.K."/>
            <person name="Zeng Q."/>
            <person name="Gargeya S."/>
            <person name="Fitzgerald M."/>
            <person name="Abouelleil A."/>
            <person name="Alvarado L."/>
            <person name="Berlin A.M."/>
            <person name="Chapman S.B."/>
            <person name="Dewar J."/>
            <person name="Goldberg J."/>
            <person name="Griggs A."/>
            <person name="Gujja S."/>
            <person name="Hansen M."/>
            <person name="Howarth C."/>
            <person name="Imamovic A."/>
            <person name="Larimer J."/>
            <person name="McCowan C."/>
            <person name="Murphy C."/>
            <person name="Pearson M."/>
            <person name="Priest M."/>
            <person name="Roberts A."/>
            <person name="Saif S."/>
            <person name="Shea T."/>
            <person name="Sykes S."/>
            <person name="Wortman J."/>
            <person name="Nusbaum C."/>
            <person name="Birren B."/>
        </authorList>
    </citation>
    <scope>NUCLEOTIDE SEQUENCE [LARGE SCALE GENOMIC DNA]</scope>
    <source>
        <strain evidence="3">CBS 10117</strain>
    </source>
</reference>
<feature type="compositionally biased region" description="Polar residues" evidence="1">
    <location>
        <begin position="281"/>
        <end position="297"/>
    </location>
</feature>
<evidence type="ECO:0000313" key="3">
    <source>
        <dbReference type="EMBL" id="OBR82314.1"/>
    </source>
</evidence>
<organism evidence="3">
    <name type="scientific">Kwoniella dejecticola CBS 10117</name>
    <dbReference type="NCBI Taxonomy" id="1296121"/>
    <lineage>
        <taxon>Eukaryota</taxon>
        <taxon>Fungi</taxon>
        <taxon>Dikarya</taxon>
        <taxon>Basidiomycota</taxon>
        <taxon>Agaricomycotina</taxon>
        <taxon>Tremellomycetes</taxon>
        <taxon>Tremellales</taxon>
        <taxon>Cryptococcaceae</taxon>
        <taxon>Kwoniella</taxon>
    </lineage>
</organism>
<dbReference type="SUPFAM" id="SSF103481">
    <property type="entry name" value="Multidrug resistance efflux transporter EmrE"/>
    <property type="match status" value="2"/>
</dbReference>
<dbReference type="PANTHER" id="PTHR19346:SF4">
    <property type="entry name" value="SUGAR PHOSPHATE TRANSPORTER DOMAIN-CONTAINING PROTEIN"/>
    <property type="match status" value="1"/>
</dbReference>